<dbReference type="InterPro" id="IPR029052">
    <property type="entry name" value="Metallo-depent_PP-like"/>
</dbReference>
<feature type="domain" description="Calcineurin-like phosphoesterase" evidence="3">
    <location>
        <begin position="52"/>
        <end position="221"/>
    </location>
</feature>
<sequence>MEKRKKRWKILTVALIFAAAAGVYLHFENTSLTVTEHVISGQDIPESFDGYQIIQISDLHNTGSDKVTAGLIAGIKERKPDLIVITGDLIDSRHADADRALDTVRQIAGMCPIFYVTGNHEARADEYEDLAEGLKGLGVHILSGQAEQIEAGGEAVNIVGIDDPDFAHEFGVDDGEIARTVLRSISYDKDIYTILLSHRPELLEVYAEAGAGLVFSGHAHGGQIRLPFIGGLVAPDQGFFPKYTAGTYKKDDTVMVVSRGIGNSIFPFRVGNRPELVSVTLKSGQEGT</sequence>
<gene>
    <name evidence="4" type="ORF">IAD16_08685</name>
</gene>
<dbReference type="AlphaFoldDB" id="A0A9D1I7M9"/>
<dbReference type="GO" id="GO:0016020">
    <property type="term" value="C:membrane"/>
    <property type="evidence" value="ECO:0007669"/>
    <property type="project" value="GOC"/>
</dbReference>
<dbReference type="EMBL" id="DVMO01000134">
    <property type="protein sequence ID" value="HIU28440.1"/>
    <property type="molecule type" value="Genomic_DNA"/>
</dbReference>
<evidence type="ECO:0000313" key="5">
    <source>
        <dbReference type="Proteomes" id="UP000824091"/>
    </source>
</evidence>
<keyword evidence="2" id="KW-0378">Hydrolase</keyword>
<evidence type="ECO:0000256" key="2">
    <source>
        <dbReference type="ARBA" id="ARBA00022801"/>
    </source>
</evidence>
<accession>A0A9D1I7M9</accession>
<dbReference type="PANTHER" id="PTHR31302:SF31">
    <property type="entry name" value="PHOSPHODIESTERASE YAEI"/>
    <property type="match status" value="1"/>
</dbReference>
<keyword evidence="1" id="KW-0479">Metal-binding</keyword>
<protein>
    <submittedName>
        <fullName evidence="4">Metallophosphoesterase</fullName>
    </submittedName>
</protein>
<evidence type="ECO:0000259" key="3">
    <source>
        <dbReference type="Pfam" id="PF00149"/>
    </source>
</evidence>
<dbReference type="InterPro" id="IPR004843">
    <property type="entry name" value="Calcineurin-like_PHP"/>
</dbReference>
<dbReference type="SUPFAM" id="SSF56300">
    <property type="entry name" value="Metallo-dependent phosphatases"/>
    <property type="match status" value="1"/>
</dbReference>
<dbReference type="GO" id="GO:0009245">
    <property type="term" value="P:lipid A biosynthetic process"/>
    <property type="evidence" value="ECO:0007669"/>
    <property type="project" value="TreeGrafter"/>
</dbReference>
<dbReference type="GO" id="GO:0008758">
    <property type="term" value="F:UDP-2,3-diacylglucosamine hydrolase activity"/>
    <property type="evidence" value="ECO:0007669"/>
    <property type="project" value="TreeGrafter"/>
</dbReference>
<dbReference type="Pfam" id="PF00149">
    <property type="entry name" value="Metallophos"/>
    <property type="match status" value="1"/>
</dbReference>
<comment type="caution">
    <text evidence="4">The sequence shown here is derived from an EMBL/GenBank/DDBJ whole genome shotgun (WGS) entry which is preliminary data.</text>
</comment>
<dbReference type="PANTHER" id="PTHR31302">
    <property type="entry name" value="TRANSMEMBRANE PROTEIN WITH METALLOPHOSPHOESTERASE DOMAIN-RELATED"/>
    <property type="match status" value="1"/>
</dbReference>
<name>A0A9D1I7M9_9FIRM</name>
<reference evidence="4" key="1">
    <citation type="submission" date="2020-10" db="EMBL/GenBank/DDBJ databases">
        <authorList>
            <person name="Gilroy R."/>
        </authorList>
    </citation>
    <scope>NUCLEOTIDE SEQUENCE</scope>
    <source>
        <strain evidence="4">11300</strain>
    </source>
</reference>
<evidence type="ECO:0000313" key="4">
    <source>
        <dbReference type="EMBL" id="HIU28440.1"/>
    </source>
</evidence>
<dbReference type="Proteomes" id="UP000824091">
    <property type="component" value="Unassembled WGS sequence"/>
</dbReference>
<organism evidence="4 5">
    <name type="scientific">Candidatus Fimisoma avicola</name>
    <dbReference type="NCBI Taxonomy" id="2840826"/>
    <lineage>
        <taxon>Bacteria</taxon>
        <taxon>Bacillati</taxon>
        <taxon>Bacillota</taxon>
        <taxon>Clostridia</taxon>
        <taxon>Eubacteriales</taxon>
        <taxon>Candidatus Fimisoma</taxon>
    </lineage>
</organism>
<dbReference type="Gene3D" id="3.60.21.10">
    <property type="match status" value="1"/>
</dbReference>
<proteinExistence type="predicted"/>
<dbReference type="GO" id="GO:0046872">
    <property type="term" value="F:metal ion binding"/>
    <property type="evidence" value="ECO:0007669"/>
    <property type="project" value="UniProtKB-KW"/>
</dbReference>
<reference evidence="4" key="2">
    <citation type="journal article" date="2021" name="PeerJ">
        <title>Extensive microbial diversity within the chicken gut microbiome revealed by metagenomics and culture.</title>
        <authorList>
            <person name="Gilroy R."/>
            <person name="Ravi A."/>
            <person name="Getino M."/>
            <person name="Pursley I."/>
            <person name="Horton D.L."/>
            <person name="Alikhan N.F."/>
            <person name="Baker D."/>
            <person name="Gharbi K."/>
            <person name="Hall N."/>
            <person name="Watson M."/>
            <person name="Adriaenssens E.M."/>
            <person name="Foster-Nyarko E."/>
            <person name="Jarju S."/>
            <person name="Secka A."/>
            <person name="Antonio M."/>
            <person name="Oren A."/>
            <person name="Chaudhuri R.R."/>
            <person name="La Ragione R."/>
            <person name="Hildebrand F."/>
            <person name="Pallen M.J."/>
        </authorList>
    </citation>
    <scope>NUCLEOTIDE SEQUENCE</scope>
    <source>
        <strain evidence="4">11300</strain>
    </source>
</reference>
<dbReference type="InterPro" id="IPR051158">
    <property type="entry name" value="Metallophosphoesterase_sf"/>
</dbReference>
<dbReference type="CDD" id="cd07385">
    <property type="entry name" value="MPP_YkuE_C"/>
    <property type="match status" value="1"/>
</dbReference>
<evidence type="ECO:0000256" key="1">
    <source>
        <dbReference type="ARBA" id="ARBA00022723"/>
    </source>
</evidence>